<keyword evidence="1" id="KW-1133">Transmembrane helix</keyword>
<feature type="transmembrane region" description="Helical" evidence="1">
    <location>
        <begin position="52"/>
        <end position="77"/>
    </location>
</feature>
<accession>A0A1M7BZX2</accession>
<name>A0A1M7BZX2_9GAMM</name>
<organism evidence="3 4">
    <name type="scientific">Halomonas cupida</name>
    <dbReference type="NCBI Taxonomy" id="44933"/>
    <lineage>
        <taxon>Bacteria</taxon>
        <taxon>Pseudomonadati</taxon>
        <taxon>Pseudomonadota</taxon>
        <taxon>Gammaproteobacteria</taxon>
        <taxon>Oceanospirillales</taxon>
        <taxon>Halomonadaceae</taxon>
        <taxon>Halomonas</taxon>
    </lineage>
</organism>
<proteinExistence type="predicted"/>
<feature type="transmembrane region" description="Helical" evidence="1">
    <location>
        <begin position="6"/>
        <end position="31"/>
    </location>
</feature>
<dbReference type="RefSeq" id="WP_073433851.1">
    <property type="nucleotide sequence ID" value="NZ_BJXU01000105.1"/>
</dbReference>
<dbReference type="STRING" id="44933.SAMN05660971_00900"/>
<dbReference type="Proteomes" id="UP000184123">
    <property type="component" value="Unassembled WGS sequence"/>
</dbReference>
<evidence type="ECO:0000313" key="3">
    <source>
        <dbReference type="EMBL" id="SHL60139.1"/>
    </source>
</evidence>
<evidence type="ECO:0000256" key="1">
    <source>
        <dbReference type="SAM" id="Phobius"/>
    </source>
</evidence>
<reference evidence="2 5" key="2">
    <citation type="submission" date="2019-07" db="EMBL/GenBank/DDBJ databases">
        <title>Whole genome shotgun sequence of Halomonas cupida NBRC 102219.</title>
        <authorList>
            <person name="Hosoyama A."/>
            <person name="Uohara A."/>
            <person name="Ohji S."/>
            <person name="Ichikawa N."/>
        </authorList>
    </citation>
    <scope>NUCLEOTIDE SEQUENCE [LARGE SCALE GENOMIC DNA]</scope>
    <source>
        <strain evidence="2 5">NBRC 102219</strain>
    </source>
</reference>
<keyword evidence="1" id="KW-0472">Membrane</keyword>
<evidence type="ECO:0000313" key="4">
    <source>
        <dbReference type="Proteomes" id="UP000184123"/>
    </source>
</evidence>
<evidence type="ECO:0000313" key="2">
    <source>
        <dbReference type="EMBL" id="GEN24682.1"/>
    </source>
</evidence>
<dbReference type="OrthoDB" id="6166840at2"/>
<keyword evidence="1" id="KW-0812">Transmembrane</keyword>
<dbReference type="AlphaFoldDB" id="A0A1M7BZX2"/>
<dbReference type="EMBL" id="FRCA01000002">
    <property type="protein sequence ID" value="SHL60139.1"/>
    <property type="molecule type" value="Genomic_DNA"/>
</dbReference>
<keyword evidence="5" id="KW-1185">Reference proteome</keyword>
<gene>
    <name evidence="2" type="ORF">HCU01_26310</name>
    <name evidence="3" type="ORF">SAMN05660971_00900</name>
</gene>
<feature type="transmembrane region" description="Helical" evidence="1">
    <location>
        <begin position="97"/>
        <end position="118"/>
    </location>
</feature>
<evidence type="ECO:0000313" key="5">
    <source>
        <dbReference type="Proteomes" id="UP000321726"/>
    </source>
</evidence>
<reference evidence="3 4" key="1">
    <citation type="submission" date="2016-11" db="EMBL/GenBank/DDBJ databases">
        <authorList>
            <person name="Jaros S."/>
            <person name="Januszkiewicz K."/>
            <person name="Wedrychowicz H."/>
        </authorList>
    </citation>
    <scope>NUCLEOTIDE SEQUENCE [LARGE SCALE GENOMIC DNA]</scope>
    <source>
        <strain evidence="3 4">DSM 4740</strain>
    </source>
</reference>
<sequence>MDIELIRGVALSFPLIFFTILLPVVGLYWLLVAVRLLPLQVFEHDSLRDDHLASTMVSLGFAGIPVTIALSVLWLYAGLITLAAELLVLHWFDLALVVIPLGMVVLWASFALASPLAARTCRAMARKWRDHPALCQRCLLGERVQVVGYADDSGCCRAVLCSDGTREVCLKGKPGSMPQGGETRVLVKYLSGEDRFRSVAEKDFLDARARLVHLKLIDRHERPHYEEENGNHAHSHHH</sequence>
<dbReference type="Proteomes" id="UP000321726">
    <property type="component" value="Unassembled WGS sequence"/>
</dbReference>
<protein>
    <submittedName>
        <fullName evidence="3">Uncharacterized protein</fullName>
    </submittedName>
</protein>
<dbReference type="EMBL" id="BJXU01000105">
    <property type="protein sequence ID" value="GEN24682.1"/>
    <property type="molecule type" value="Genomic_DNA"/>
</dbReference>